<evidence type="ECO:0000256" key="6">
    <source>
        <dbReference type="SAM" id="Coils"/>
    </source>
</evidence>
<dbReference type="PROSITE" id="PS50066">
    <property type="entry name" value="MADS_BOX_2"/>
    <property type="match status" value="1"/>
</dbReference>
<dbReference type="InterPro" id="IPR002487">
    <property type="entry name" value="TF_Kbox"/>
</dbReference>
<reference evidence="9 10" key="1">
    <citation type="journal article" date="2021" name="Commun. Biol.">
        <title>The genome of Shorea leprosula (Dipterocarpaceae) highlights the ecological relevance of drought in aseasonal tropical rainforests.</title>
        <authorList>
            <person name="Ng K.K.S."/>
            <person name="Kobayashi M.J."/>
            <person name="Fawcett J.A."/>
            <person name="Hatakeyama M."/>
            <person name="Paape T."/>
            <person name="Ng C.H."/>
            <person name="Ang C.C."/>
            <person name="Tnah L.H."/>
            <person name="Lee C.T."/>
            <person name="Nishiyama T."/>
            <person name="Sese J."/>
            <person name="O'Brien M.J."/>
            <person name="Copetti D."/>
            <person name="Mohd Noor M.I."/>
            <person name="Ong R.C."/>
            <person name="Putra M."/>
            <person name="Sireger I.Z."/>
            <person name="Indrioko S."/>
            <person name="Kosugi Y."/>
            <person name="Izuno A."/>
            <person name="Isagi Y."/>
            <person name="Lee S.L."/>
            <person name="Shimizu K.K."/>
        </authorList>
    </citation>
    <scope>NUCLEOTIDE SEQUENCE [LARGE SCALE GENOMIC DNA]</scope>
    <source>
        <strain evidence="9">214</strain>
    </source>
</reference>
<evidence type="ECO:0000259" key="8">
    <source>
        <dbReference type="PROSITE" id="PS51297"/>
    </source>
</evidence>
<dbReference type="SMART" id="SM00432">
    <property type="entry name" value="MADS"/>
    <property type="match status" value="1"/>
</dbReference>
<dbReference type="GO" id="GO:0005634">
    <property type="term" value="C:nucleus"/>
    <property type="evidence" value="ECO:0007669"/>
    <property type="project" value="UniProtKB-SubCell"/>
</dbReference>
<dbReference type="GO" id="GO:0000977">
    <property type="term" value="F:RNA polymerase II transcription regulatory region sequence-specific DNA binding"/>
    <property type="evidence" value="ECO:0007669"/>
    <property type="project" value="InterPro"/>
</dbReference>
<gene>
    <name evidence="9" type="ORF">SLEP1_g3567</name>
</gene>
<dbReference type="FunFam" id="3.40.1810.10:FF:000003">
    <property type="entry name" value="MADS-box transcription factor MADS-MC"/>
    <property type="match status" value="1"/>
</dbReference>
<dbReference type="AlphaFoldDB" id="A0AAV5HRJ8"/>
<dbReference type="Pfam" id="PF01486">
    <property type="entry name" value="K-box"/>
    <property type="match status" value="1"/>
</dbReference>
<keyword evidence="3" id="KW-0238">DNA-binding</keyword>
<dbReference type="PANTHER" id="PTHR48019">
    <property type="entry name" value="SERUM RESPONSE FACTOR HOMOLOG"/>
    <property type="match status" value="1"/>
</dbReference>
<keyword evidence="10" id="KW-1185">Reference proteome</keyword>
<accession>A0AAV5HRJ8</accession>
<keyword evidence="5" id="KW-0539">Nucleus</keyword>
<evidence type="ECO:0000256" key="1">
    <source>
        <dbReference type="ARBA" id="ARBA00004123"/>
    </source>
</evidence>
<dbReference type="Proteomes" id="UP001054252">
    <property type="component" value="Unassembled WGS sequence"/>
</dbReference>
<protein>
    <submittedName>
        <fullName evidence="9">Uncharacterized protein</fullName>
    </submittedName>
</protein>
<dbReference type="GO" id="GO:0003700">
    <property type="term" value="F:DNA-binding transcription factor activity"/>
    <property type="evidence" value="ECO:0007669"/>
    <property type="project" value="InterPro"/>
</dbReference>
<name>A0AAV5HRJ8_9ROSI</name>
<evidence type="ECO:0000256" key="4">
    <source>
        <dbReference type="ARBA" id="ARBA00023163"/>
    </source>
</evidence>
<evidence type="ECO:0000256" key="3">
    <source>
        <dbReference type="ARBA" id="ARBA00023125"/>
    </source>
</evidence>
<dbReference type="Pfam" id="PF00319">
    <property type="entry name" value="SRF-TF"/>
    <property type="match status" value="1"/>
</dbReference>
<feature type="domain" description="K-box" evidence="8">
    <location>
        <begin position="87"/>
        <end position="183"/>
    </location>
</feature>
<dbReference type="PROSITE" id="PS00350">
    <property type="entry name" value="MADS_BOX_1"/>
    <property type="match status" value="1"/>
</dbReference>
<evidence type="ECO:0000259" key="7">
    <source>
        <dbReference type="PROSITE" id="PS50066"/>
    </source>
</evidence>
<evidence type="ECO:0000313" key="10">
    <source>
        <dbReference type="Proteomes" id="UP001054252"/>
    </source>
</evidence>
<comment type="caution">
    <text evidence="9">The sequence shown here is derived from an EMBL/GenBank/DDBJ whole genome shotgun (WGS) entry which is preliminary data.</text>
</comment>
<evidence type="ECO:0000313" key="9">
    <source>
        <dbReference type="EMBL" id="GKU89430.1"/>
    </source>
</evidence>
<dbReference type="GO" id="GO:0046983">
    <property type="term" value="F:protein dimerization activity"/>
    <property type="evidence" value="ECO:0007669"/>
    <property type="project" value="InterPro"/>
</dbReference>
<feature type="domain" description="MADS-box" evidence="7">
    <location>
        <begin position="1"/>
        <end position="61"/>
    </location>
</feature>
<dbReference type="PRINTS" id="PR00404">
    <property type="entry name" value="MADSDOMAIN"/>
</dbReference>
<dbReference type="InterPro" id="IPR002100">
    <property type="entry name" value="TF_MADSbox"/>
</dbReference>
<keyword evidence="2" id="KW-0805">Transcription regulation</keyword>
<evidence type="ECO:0000256" key="5">
    <source>
        <dbReference type="ARBA" id="ARBA00023242"/>
    </source>
</evidence>
<feature type="coiled-coil region" evidence="6">
    <location>
        <begin position="121"/>
        <end position="170"/>
    </location>
</feature>
<dbReference type="EMBL" id="BPVZ01000003">
    <property type="protein sequence ID" value="GKU89430.1"/>
    <property type="molecule type" value="Genomic_DNA"/>
</dbReference>
<sequence length="212" mass="24838">MVRGKIVMKRIENAANRLVTFSKRRNGLLKKAFELSVLCDVEVAVVIFSQKGRLYEFSSSDMQNAIERYFMYIKESPTHKPEMEQLIQRSRIETENMVKEIEYLEVSKRKLLGHGLGSCSLEELQEIDSQLEQSLENIRARKVQLYKEQIQQLKAKEKMLLEENAKLYEKCDGEKLWQQLLTQQRKAVNDCTQNNRCSEIDTELFIGLPQKD</sequence>
<keyword evidence="6" id="KW-0175">Coiled coil</keyword>
<evidence type="ECO:0000256" key="2">
    <source>
        <dbReference type="ARBA" id="ARBA00023015"/>
    </source>
</evidence>
<dbReference type="SUPFAM" id="SSF55455">
    <property type="entry name" value="SRF-like"/>
    <property type="match status" value="1"/>
</dbReference>
<dbReference type="InterPro" id="IPR050142">
    <property type="entry name" value="MADS-box/MEF2_TF"/>
</dbReference>
<dbReference type="CDD" id="cd00265">
    <property type="entry name" value="MADS_MEF2_like"/>
    <property type="match status" value="1"/>
</dbReference>
<dbReference type="PROSITE" id="PS51297">
    <property type="entry name" value="K_BOX"/>
    <property type="match status" value="1"/>
</dbReference>
<proteinExistence type="predicted"/>
<comment type="subcellular location">
    <subcellularLocation>
        <location evidence="1">Nucleus</location>
    </subcellularLocation>
</comment>
<dbReference type="InterPro" id="IPR033896">
    <property type="entry name" value="MEF2-like_N"/>
</dbReference>
<keyword evidence="4" id="KW-0804">Transcription</keyword>
<organism evidence="9 10">
    <name type="scientific">Rubroshorea leprosula</name>
    <dbReference type="NCBI Taxonomy" id="152421"/>
    <lineage>
        <taxon>Eukaryota</taxon>
        <taxon>Viridiplantae</taxon>
        <taxon>Streptophyta</taxon>
        <taxon>Embryophyta</taxon>
        <taxon>Tracheophyta</taxon>
        <taxon>Spermatophyta</taxon>
        <taxon>Magnoliopsida</taxon>
        <taxon>eudicotyledons</taxon>
        <taxon>Gunneridae</taxon>
        <taxon>Pentapetalae</taxon>
        <taxon>rosids</taxon>
        <taxon>malvids</taxon>
        <taxon>Malvales</taxon>
        <taxon>Dipterocarpaceae</taxon>
        <taxon>Rubroshorea</taxon>
    </lineage>
</organism>
<dbReference type="GO" id="GO:0045944">
    <property type="term" value="P:positive regulation of transcription by RNA polymerase II"/>
    <property type="evidence" value="ECO:0007669"/>
    <property type="project" value="InterPro"/>
</dbReference>
<dbReference type="Gene3D" id="3.40.1810.10">
    <property type="entry name" value="Transcription factor, MADS-box"/>
    <property type="match status" value="1"/>
</dbReference>
<dbReference type="InterPro" id="IPR036879">
    <property type="entry name" value="TF_MADSbox_sf"/>
</dbReference>